<feature type="region of interest" description="Disordered" evidence="1">
    <location>
        <begin position="122"/>
        <end position="160"/>
    </location>
</feature>
<organism evidence="2 3">
    <name type="scientific">Trema orientale</name>
    <name type="common">Charcoal tree</name>
    <name type="synonym">Celtis orientalis</name>
    <dbReference type="NCBI Taxonomy" id="63057"/>
    <lineage>
        <taxon>Eukaryota</taxon>
        <taxon>Viridiplantae</taxon>
        <taxon>Streptophyta</taxon>
        <taxon>Embryophyta</taxon>
        <taxon>Tracheophyta</taxon>
        <taxon>Spermatophyta</taxon>
        <taxon>Magnoliopsida</taxon>
        <taxon>eudicotyledons</taxon>
        <taxon>Gunneridae</taxon>
        <taxon>Pentapetalae</taxon>
        <taxon>rosids</taxon>
        <taxon>fabids</taxon>
        <taxon>Rosales</taxon>
        <taxon>Cannabaceae</taxon>
        <taxon>Trema</taxon>
    </lineage>
</organism>
<feature type="compositionally biased region" description="Acidic residues" evidence="1">
    <location>
        <begin position="136"/>
        <end position="150"/>
    </location>
</feature>
<keyword evidence="3" id="KW-1185">Reference proteome</keyword>
<sequence length="174" mass="19658">MREEKRGEITSPLATAEDIYRRLVRPSSLRSQLPTSTSTEDVPSDVGWRYKAISLIPYGMEEEEEEKTRKTKKLKLEDYLDPALLSEISTKISRPKKIPATKKPIMEDQDMVNKAYDSTAITATATATPTASVDLKDDDEEEEEEEEDESSSSSSSCSSPFRHFELIASKRFNN</sequence>
<dbReference type="AlphaFoldDB" id="A0A2P5DS73"/>
<dbReference type="EMBL" id="JXTC01000252">
    <property type="protein sequence ID" value="PON76134.1"/>
    <property type="molecule type" value="Genomic_DNA"/>
</dbReference>
<feature type="compositionally biased region" description="Low complexity" evidence="1">
    <location>
        <begin position="122"/>
        <end position="131"/>
    </location>
</feature>
<dbReference type="Proteomes" id="UP000237000">
    <property type="component" value="Unassembled WGS sequence"/>
</dbReference>
<reference evidence="3" key="1">
    <citation type="submission" date="2016-06" db="EMBL/GenBank/DDBJ databases">
        <title>Parallel loss of symbiosis genes in relatives of nitrogen-fixing non-legume Parasponia.</title>
        <authorList>
            <person name="Van Velzen R."/>
            <person name="Holmer R."/>
            <person name="Bu F."/>
            <person name="Rutten L."/>
            <person name="Van Zeijl A."/>
            <person name="Liu W."/>
            <person name="Santuari L."/>
            <person name="Cao Q."/>
            <person name="Sharma T."/>
            <person name="Shen D."/>
            <person name="Roswanjaya Y."/>
            <person name="Wardhani T."/>
            <person name="Kalhor M.S."/>
            <person name="Jansen J."/>
            <person name="Van den Hoogen J."/>
            <person name="Gungor B."/>
            <person name="Hartog M."/>
            <person name="Hontelez J."/>
            <person name="Verver J."/>
            <person name="Yang W.-C."/>
            <person name="Schijlen E."/>
            <person name="Repin R."/>
            <person name="Schilthuizen M."/>
            <person name="Schranz E."/>
            <person name="Heidstra R."/>
            <person name="Miyata K."/>
            <person name="Fedorova E."/>
            <person name="Kohlen W."/>
            <person name="Bisseling T."/>
            <person name="Smit S."/>
            <person name="Geurts R."/>
        </authorList>
    </citation>
    <scope>NUCLEOTIDE SEQUENCE [LARGE SCALE GENOMIC DNA]</scope>
    <source>
        <strain evidence="3">cv. RG33-2</strain>
    </source>
</reference>
<gene>
    <name evidence="2" type="ORF">TorRG33x02_243360</name>
</gene>
<protein>
    <submittedName>
        <fullName evidence="2">Uncharacterized protein</fullName>
    </submittedName>
</protein>
<dbReference type="OrthoDB" id="1938258at2759"/>
<dbReference type="InParanoid" id="A0A2P5DS73"/>
<evidence type="ECO:0000256" key="1">
    <source>
        <dbReference type="SAM" id="MobiDB-lite"/>
    </source>
</evidence>
<accession>A0A2P5DS73</accession>
<name>A0A2P5DS73_TREOI</name>
<proteinExistence type="predicted"/>
<comment type="caution">
    <text evidence="2">The sequence shown here is derived from an EMBL/GenBank/DDBJ whole genome shotgun (WGS) entry which is preliminary data.</text>
</comment>
<evidence type="ECO:0000313" key="3">
    <source>
        <dbReference type="Proteomes" id="UP000237000"/>
    </source>
</evidence>
<evidence type="ECO:0000313" key="2">
    <source>
        <dbReference type="EMBL" id="PON76134.1"/>
    </source>
</evidence>